<dbReference type="AlphaFoldDB" id="A0A843U733"/>
<comment type="caution">
    <text evidence="2">The sequence shown here is derived from an EMBL/GenBank/DDBJ whole genome shotgun (WGS) entry which is preliminary data.</text>
</comment>
<feature type="region of interest" description="Disordered" evidence="1">
    <location>
        <begin position="145"/>
        <end position="172"/>
    </location>
</feature>
<evidence type="ECO:0000313" key="2">
    <source>
        <dbReference type="EMBL" id="MQL77810.1"/>
    </source>
</evidence>
<dbReference type="Proteomes" id="UP000652761">
    <property type="component" value="Unassembled WGS sequence"/>
</dbReference>
<dbReference type="EMBL" id="NMUH01000367">
    <property type="protein sequence ID" value="MQL77810.1"/>
    <property type="molecule type" value="Genomic_DNA"/>
</dbReference>
<accession>A0A843U733</accession>
<protein>
    <submittedName>
        <fullName evidence="2">Uncharacterized protein</fullName>
    </submittedName>
</protein>
<sequence length="172" mass="18978">MAQLWPGKAAAGRWHEAAAGLGQIWLRWTAGSSDGAGGWIWCWAGDAGGGVRRWSPCVQSVRWPWRVRWCAAGSDEQMCRWCGMLCDGDAEVAWCAEVARPWRSWAGFVRRAGLLCAKHGRCWSGALLCWRSGCAEADDPGGRREEADAEAMRPIKGPKVQGHRGSESRNFF</sequence>
<evidence type="ECO:0000313" key="3">
    <source>
        <dbReference type="Proteomes" id="UP000652761"/>
    </source>
</evidence>
<evidence type="ECO:0000256" key="1">
    <source>
        <dbReference type="SAM" id="MobiDB-lite"/>
    </source>
</evidence>
<name>A0A843U733_COLES</name>
<proteinExistence type="predicted"/>
<gene>
    <name evidence="2" type="ORF">Taro_010238</name>
</gene>
<keyword evidence="3" id="KW-1185">Reference proteome</keyword>
<reference evidence="2" key="1">
    <citation type="submission" date="2017-07" db="EMBL/GenBank/DDBJ databases">
        <title>Taro Niue Genome Assembly and Annotation.</title>
        <authorList>
            <person name="Atibalentja N."/>
            <person name="Keating K."/>
            <person name="Fields C.J."/>
        </authorList>
    </citation>
    <scope>NUCLEOTIDE SEQUENCE</scope>
    <source>
        <strain evidence="2">Niue_2</strain>
        <tissue evidence="2">Leaf</tissue>
    </source>
</reference>
<organism evidence="2 3">
    <name type="scientific">Colocasia esculenta</name>
    <name type="common">Wild taro</name>
    <name type="synonym">Arum esculentum</name>
    <dbReference type="NCBI Taxonomy" id="4460"/>
    <lineage>
        <taxon>Eukaryota</taxon>
        <taxon>Viridiplantae</taxon>
        <taxon>Streptophyta</taxon>
        <taxon>Embryophyta</taxon>
        <taxon>Tracheophyta</taxon>
        <taxon>Spermatophyta</taxon>
        <taxon>Magnoliopsida</taxon>
        <taxon>Liliopsida</taxon>
        <taxon>Araceae</taxon>
        <taxon>Aroideae</taxon>
        <taxon>Colocasieae</taxon>
        <taxon>Colocasia</taxon>
    </lineage>
</organism>